<dbReference type="PIRSF" id="PIRSF001221">
    <property type="entry name" value="Amidase_fungi"/>
    <property type="match status" value="1"/>
</dbReference>
<feature type="domain" description="Amidase" evidence="2">
    <location>
        <begin position="35"/>
        <end position="473"/>
    </location>
</feature>
<dbReference type="SUPFAM" id="SSF75304">
    <property type="entry name" value="Amidase signature (AS) enzymes"/>
    <property type="match status" value="1"/>
</dbReference>
<keyword evidence="4" id="KW-1185">Reference proteome</keyword>
<dbReference type="InterPro" id="IPR023631">
    <property type="entry name" value="Amidase_dom"/>
</dbReference>
<evidence type="ECO:0000256" key="1">
    <source>
        <dbReference type="ARBA" id="ARBA00009199"/>
    </source>
</evidence>
<evidence type="ECO:0000259" key="2">
    <source>
        <dbReference type="Pfam" id="PF01425"/>
    </source>
</evidence>
<comment type="similarity">
    <text evidence="1">Belongs to the amidase family.</text>
</comment>
<organism evidence="3 4">
    <name type="scientific">Porites evermanni</name>
    <dbReference type="NCBI Taxonomy" id="104178"/>
    <lineage>
        <taxon>Eukaryota</taxon>
        <taxon>Metazoa</taxon>
        <taxon>Cnidaria</taxon>
        <taxon>Anthozoa</taxon>
        <taxon>Hexacorallia</taxon>
        <taxon>Scleractinia</taxon>
        <taxon>Fungiina</taxon>
        <taxon>Poritidae</taxon>
        <taxon>Porites</taxon>
    </lineage>
</organism>
<dbReference type="InterPro" id="IPR036928">
    <property type="entry name" value="AS_sf"/>
</dbReference>
<protein>
    <recommendedName>
        <fullName evidence="2">Amidase domain-containing protein</fullName>
    </recommendedName>
</protein>
<reference evidence="3 4" key="1">
    <citation type="submission" date="2022-05" db="EMBL/GenBank/DDBJ databases">
        <authorList>
            <consortium name="Genoscope - CEA"/>
            <person name="William W."/>
        </authorList>
    </citation>
    <scope>NUCLEOTIDE SEQUENCE [LARGE SCALE GENOMIC DNA]</scope>
</reference>
<dbReference type="InterPro" id="IPR020556">
    <property type="entry name" value="Amidase_CS"/>
</dbReference>
<dbReference type="EMBL" id="CALNXI010000068">
    <property type="protein sequence ID" value="CAH3017691.1"/>
    <property type="molecule type" value="Genomic_DNA"/>
</dbReference>
<dbReference type="PROSITE" id="PS00571">
    <property type="entry name" value="AMIDASES"/>
    <property type="match status" value="1"/>
</dbReference>
<name>A0ABN8LNW8_9CNID</name>
<sequence length="504" mass="55542">MSTNDVFQEPIHGYLRLSATTLALKIRRLEVGVEELMQVFIDRINVVNARINAVVVDRFSEALQEAKEIDEMLLEMSEEERNELEGSKPFLGIPFTAKEAFAVTGLPNSGGLVARKDYIAQGDAVVVHRLRQAGAIPLALTNCSELCMWWESANRVYGRTCNPFDITKIVGGSSGGEGAIIGAAGSVIGVGSDIGGSIRMPSFFNGIFGHKPSPEIVPNSGQFPDATGNRQQFLCTGPMCRYAQDLKPLLRVMAGENASSLSLDIPVDVTKLRFYTMEDCGGHFLVSNVDPELKQAQQHVCQQLEEKLGVRVEAIKIEKLASSLEIWTSMMSSAAQKSFCFYMGNQEAEINPFWELLKSCARLSNHTIPAIGLGMLEKFEALTPKRVSESFIQMGEELREELESILGEDGVLLYPSHPSVALNHNLPLLFPFNFSYTAIFNVLYMPVTQCPVGLSKSGLPLGIQVVARNNKDHLSIAVAMEIERFCGGWDRLYNQKQIALKTEQ</sequence>
<dbReference type="Gene3D" id="3.90.1300.10">
    <property type="entry name" value="Amidase signature (AS) domain"/>
    <property type="match status" value="1"/>
</dbReference>
<dbReference type="Pfam" id="PF01425">
    <property type="entry name" value="Amidase"/>
    <property type="match status" value="1"/>
</dbReference>
<dbReference type="PANTHER" id="PTHR43372:SF4">
    <property type="entry name" value="FATTY-ACID AMIDE HYDROLASE 2"/>
    <property type="match status" value="1"/>
</dbReference>
<dbReference type="PANTHER" id="PTHR43372">
    <property type="entry name" value="FATTY-ACID AMIDE HYDROLASE"/>
    <property type="match status" value="1"/>
</dbReference>
<evidence type="ECO:0000313" key="4">
    <source>
        <dbReference type="Proteomes" id="UP001159427"/>
    </source>
</evidence>
<dbReference type="InterPro" id="IPR052739">
    <property type="entry name" value="FAAH2"/>
</dbReference>
<evidence type="ECO:0000313" key="3">
    <source>
        <dbReference type="EMBL" id="CAH3017691.1"/>
    </source>
</evidence>
<dbReference type="Proteomes" id="UP001159427">
    <property type="component" value="Unassembled WGS sequence"/>
</dbReference>
<proteinExistence type="inferred from homology"/>
<comment type="caution">
    <text evidence="3">The sequence shown here is derived from an EMBL/GenBank/DDBJ whole genome shotgun (WGS) entry which is preliminary data.</text>
</comment>
<gene>
    <name evidence="3" type="ORF">PEVE_00039027</name>
</gene>
<accession>A0ABN8LNW8</accession>